<keyword evidence="9" id="KW-0472">Membrane</keyword>
<dbReference type="GO" id="GO:0016020">
    <property type="term" value="C:membrane"/>
    <property type="evidence" value="ECO:0007669"/>
    <property type="project" value="UniProtKB-SubCell"/>
</dbReference>
<dbReference type="Proteomes" id="UP000887540">
    <property type="component" value="Unplaced"/>
</dbReference>
<keyword evidence="8 13" id="KW-0406">Ion transport</keyword>
<dbReference type="Pfam" id="PF00858">
    <property type="entry name" value="ASC"/>
    <property type="match status" value="1"/>
</dbReference>
<keyword evidence="4 13" id="KW-0894">Sodium channel</keyword>
<keyword evidence="7" id="KW-0915">Sodium</keyword>
<keyword evidence="5 13" id="KW-0812">Transmembrane</keyword>
<keyword evidence="12 13" id="KW-0407">Ion channel</keyword>
<proteinExistence type="inferred from homology"/>
<evidence type="ECO:0000256" key="13">
    <source>
        <dbReference type="RuleBase" id="RU000679"/>
    </source>
</evidence>
<dbReference type="WBParaSite" id="ACRNAN_Path_1180.g4573.t1">
    <property type="protein sequence ID" value="ACRNAN_Path_1180.g4573.t1"/>
    <property type="gene ID" value="ACRNAN_Path_1180.g4573"/>
</dbReference>
<evidence type="ECO:0000256" key="2">
    <source>
        <dbReference type="ARBA" id="ARBA00007193"/>
    </source>
</evidence>
<evidence type="ECO:0000256" key="10">
    <source>
        <dbReference type="ARBA" id="ARBA00023180"/>
    </source>
</evidence>
<evidence type="ECO:0000256" key="1">
    <source>
        <dbReference type="ARBA" id="ARBA00004141"/>
    </source>
</evidence>
<keyword evidence="10" id="KW-0325">Glycoprotein</keyword>
<reference evidence="15" key="1">
    <citation type="submission" date="2022-11" db="UniProtKB">
        <authorList>
            <consortium name="WormBaseParasite"/>
        </authorList>
    </citation>
    <scope>IDENTIFICATION</scope>
</reference>
<keyword evidence="6" id="KW-1133">Transmembrane helix</keyword>
<evidence type="ECO:0000313" key="14">
    <source>
        <dbReference type="Proteomes" id="UP000887540"/>
    </source>
</evidence>
<evidence type="ECO:0000256" key="11">
    <source>
        <dbReference type="ARBA" id="ARBA00023201"/>
    </source>
</evidence>
<protein>
    <submittedName>
        <fullName evidence="15">Uncharacterized protein</fullName>
    </submittedName>
</protein>
<keyword evidence="11 13" id="KW-0739">Sodium transport</keyword>
<evidence type="ECO:0000256" key="9">
    <source>
        <dbReference type="ARBA" id="ARBA00023136"/>
    </source>
</evidence>
<sequence length="89" mass="10447">MEPAELSCNCSLANSRHHIVKEICTTKQYLGCFFKVYYKDQESRTEKCKHQCPPRCHYWQYDKTVSYAKFPSKEDTKTTENGDNSQQAL</sequence>
<dbReference type="GO" id="GO:0005272">
    <property type="term" value="F:sodium channel activity"/>
    <property type="evidence" value="ECO:0007669"/>
    <property type="project" value="UniProtKB-KW"/>
</dbReference>
<accession>A0A914BWU7</accession>
<keyword evidence="3 13" id="KW-0813">Transport</keyword>
<evidence type="ECO:0000256" key="4">
    <source>
        <dbReference type="ARBA" id="ARBA00022461"/>
    </source>
</evidence>
<dbReference type="InterPro" id="IPR001873">
    <property type="entry name" value="ENaC"/>
</dbReference>
<dbReference type="AlphaFoldDB" id="A0A914BWU7"/>
<evidence type="ECO:0000256" key="3">
    <source>
        <dbReference type="ARBA" id="ARBA00022448"/>
    </source>
</evidence>
<keyword evidence="14" id="KW-1185">Reference proteome</keyword>
<evidence type="ECO:0000313" key="15">
    <source>
        <dbReference type="WBParaSite" id="ACRNAN_Path_1180.g4573.t1"/>
    </source>
</evidence>
<evidence type="ECO:0000256" key="8">
    <source>
        <dbReference type="ARBA" id="ARBA00023065"/>
    </source>
</evidence>
<organism evidence="14 15">
    <name type="scientific">Acrobeloides nanus</name>
    <dbReference type="NCBI Taxonomy" id="290746"/>
    <lineage>
        <taxon>Eukaryota</taxon>
        <taxon>Metazoa</taxon>
        <taxon>Ecdysozoa</taxon>
        <taxon>Nematoda</taxon>
        <taxon>Chromadorea</taxon>
        <taxon>Rhabditida</taxon>
        <taxon>Tylenchina</taxon>
        <taxon>Cephalobomorpha</taxon>
        <taxon>Cephaloboidea</taxon>
        <taxon>Cephalobidae</taxon>
        <taxon>Acrobeloides</taxon>
    </lineage>
</organism>
<evidence type="ECO:0000256" key="6">
    <source>
        <dbReference type="ARBA" id="ARBA00022989"/>
    </source>
</evidence>
<evidence type="ECO:0000256" key="12">
    <source>
        <dbReference type="ARBA" id="ARBA00023303"/>
    </source>
</evidence>
<evidence type="ECO:0000256" key="7">
    <source>
        <dbReference type="ARBA" id="ARBA00023053"/>
    </source>
</evidence>
<evidence type="ECO:0000256" key="5">
    <source>
        <dbReference type="ARBA" id="ARBA00022692"/>
    </source>
</evidence>
<comment type="similarity">
    <text evidence="2 13">Belongs to the amiloride-sensitive sodium channel (TC 1.A.6) family.</text>
</comment>
<name>A0A914BWU7_9BILA</name>
<comment type="subcellular location">
    <subcellularLocation>
        <location evidence="1">Membrane</location>
        <topology evidence="1">Multi-pass membrane protein</topology>
    </subcellularLocation>
</comment>